<protein>
    <submittedName>
        <fullName evidence="1">Uncharacterized protein</fullName>
    </submittedName>
</protein>
<sequence length="43" mass="5342">MFFHVFSHISDDFIFNYALGPWFFIRNIRRRRDHNAIDGSRRI</sequence>
<gene>
    <name evidence="1" type="ORF">DF3PB_2820003</name>
</gene>
<dbReference type="AlphaFoldDB" id="A0A380TFD4"/>
<organism evidence="1">
    <name type="scientific">metagenome</name>
    <dbReference type="NCBI Taxonomy" id="256318"/>
    <lineage>
        <taxon>unclassified sequences</taxon>
        <taxon>metagenomes</taxon>
    </lineage>
</organism>
<proteinExistence type="predicted"/>
<reference evidence="1" key="1">
    <citation type="submission" date="2018-07" db="EMBL/GenBank/DDBJ databases">
        <authorList>
            <person name="Quirk P.G."/>
            <person name="Krulwich T.A."/>
        </authorList>
    </citation>
    <scope>NUCLEOTIDE SEQUENCE</scope>
</reference>
<name>A0A380TFD4_9ZZZZ</name>
<evidence type="ECO:0000313" key="1">
    <source>
        <dbReference type="EMBL" id="SUS06441.1"/>
    </source>
</evidence>
<dbReference type="EMBL" id="UIDG01000204">
    <property type="protein sequence ID" value="SUS06441.1"/>
    <property type="molecule type" value="Genomic_DNA"/>
</dbReference>
<accession>A0A380TFD4</accession>